<dbReference type="InterPro" id="IPR005804">
    <property type="entry name" value="FA_desaturase_dom"/>
</dbReference>
<evidence type="ECO:0000313" key="15">
    <source>
        <dbReference type="Proteomes" id="UP000030341"/>
    </source>
</evidence>
<keyword evidence="3" id="KW-0444">Lipid biosynthesis</keyword>
<accession>A0A0A7EIB4</accession>
<keyword evidence="10 12" id="KW-0472">Membrane</keyword>
<evidence type="ECO:0000256" key="6">
    <source>
        <dbReference type="ARBA" id="ARBA00022989"/>
    </source>
</evidence>
<keyword evidence="4 12" id="KW-0812">Transmembrane</keyword>
<dbReference type="OrthoDB" id="19906at2"/>
<dbReference type="RefSeq" id="WP_038643003.1">
    <property type="nucleotide sequence ID" value="NZ_CP009888.1"/>
</dbReference>
<keyword evidence="8" id="KW-0408">Iron</keyword>
<evidence type="ECO:0000256" key="1">
    <source>
        <dbReference type="ARBA" id="ARBA00004141"/>
    </source>
</evidence>
<evidence type="ECO:0000256" key="7">
    <source>
        <dbReference type="ARBA" id="ARBA00023002"/>
    </source>
</evidence>
<dbReference type="GO" id="GO:0016020">
    <property type="term" value="C:membrane"/>
    <property type="evidence" value="ECO:0007669"/>
    <property type="project" value="UniProtKB-SubCell"/>
</dbReference>
<evidence type="ECO:0000259" key="13">
    <source>
        <dbReference type="Pfam" id="PF00487"/>
    </source>
</evidence>
<keyword evidence="5" id="KW-0276">Fatty acid metabolism</keyword>
<evidence type="ECO:0000256" key="9">
    <source>
        <dbReference type="ARBA" id="ARBA00023098"/>
    </source>
</evidence>
<dbReference type="PANTHER" id="PTHR11351">
    <property type="entry name" value="ACYL-COA DESATURASE"/>
    <property type="match status" value="1"/>
</dbReference>
<comment type="similarity">
    <text evidence="2">Belongs to the fatty acid desaturase type 2 family.</text>
</comment>
<dbReference type="Proteomes" id="UP000030341">
    <property type="component" value="Chromosome 1"/>
</dbReference>
<keyword evidence="9" id="KW-0443">Lipid metabolism</keyword>
<dbReference type="PANTHER" id="PTHR11351:SF31">
    <property type="entry name" value="DESATURASE 1, ISOFORM A-RELATED"/>
    <property type="match status" value="1"/>
</dbReference>
<sequence>MKKPPIIWLNTLFFSTTFLAAVTLVPWYGFTYGYSTANWIAFIACMFYCGLSITAGYHRLWAHKTYETHPVIEFIFAIGGAFSIQNSALHWSSDHRIHHGKVDDPEKDPYAATRGFWYSHIGWMLREYQAHRYTDYSNCRDLQKNRVVMWQHKHYLVLSIITNFGIPLLLGLIFGNVWGMLLLAGLLRLVLSQHFTFFINSLAHIWGSRPYTESNTARDNGFLAFLTYGEGYHNFHHIFASDYRNGIQWWHYDPTKWLIKSLSLVGLASKLRKTPQEIIERAKAATLMERTKQTLLKKEANDKQIEKLQKEYDLLLSKLQHYYKVRKRVLEMRKNKVIKQCEQSQLKKQYNEIKAALINQQEYWLALNKALIKELAIN</sequence>
<dbReference type="STRING" id="1348114.OM33_04300"/>
<evidence type="ECO:0000256" key="2">
    <source>
        <dbReference type="ARBA" id="ARBA00008749"/>
    </source>
</evidence>
<dbReference type="eggNOG" id="COG1398">
    <property type="taxonomic scope" value="Bacteria"/>
</dbReference>
<feature type="domain" description="Fatty acid desaturase" evidence="13">
    <location>
        <begin position="38"/>
        <end position="260"/>
    </location>
</feature>
<feature type="transmembrane region" description="Helical" evidence="12">
    <location>
        <begin position="36"/>
        <end position="57"/>
    </location>
</feature>
<organism evidence="14 15">
    <name type="scientific">Pseudoalteromonas piratica</name>
    <dbReference type="NCBI Taxonomy" id="1348114"/>
    <lineage>
        <taxon>Bacteria</taxon>
        <taxon>Pseudomonadati</taxon>
        <taxon>Pseudomonadota</taxon>
        <taxon>Gammaproteobacteria</taxon>
        <taxon>Alteromonadales</taxon>
        <taxon>Pseudoalteromonadaceae</taxon>
        <taxon>Pseudoalteromonas</taxon>
    </lineage>
</organism>
<evidence type="ECO:0000313" key="14">
    <source>
        <dbReference type="EMBL" id="AIY66283.1"/>
    </source>
</evidence>
<evidence type="ECO:0000256" key="5">
    <source>
        <dbReference type="ARBA" id="ARBA00022832"/>
    </source>
</evidence>
<evidence type="ECO:0000256" key="3">
    <source>
        <dbReference type="ARBA" id="ARBA00022516"/>
    </source>
</evidence>
<keyword evidence="6 12" id="KW-1133">Transmembrane helix</keyword>
<feature type="transmembrane region" description="Helical" evidence="12">
    <location>
        <begin position="7"/>
        <end position="30"/>
    </location>
</feature>
<keyword evidence="11" id="KW-0275">Fatty acid biosynthesis</keyword>
<evidence type="ECO:0000256" key="12">
    <source>
        <dbReference type="SAM" id="Phobius"/>
    </source>
</evidence>
<gene>
    <name evidence="14" type="ORF">OM33_04300</name>
</gene>
<dbReference type="GO" id="GO:0006633">
    <property type="term" value="P:fatty acid biosynthetic process"/>
    <property type="evidence" value="ECO:0007669"/>
    <property type="project" value="UniProtKB-KW"/>
</dbReference>
<evidence type="ECO:0000256" key="8">
    <source>
        <dbReference type="ARBA" id="ARBA00023004"/>
    </source>
</evidence>
<dbReference type="GO" id="GO:0016717">
    <property type="term" value="F:oxidoreductase activity, acting on paired donors, with oxidation of a pair of donors resulting in the reduction of molecular oxygen to two molecules of water"/>
    <property type="evidence" value="ECO:0007669"/>
    <property type="project" value="InterPro"/>
</dbReference>
<evidence type="ECO:0000256" key="11">
    <source>
        <dbReference type="ARBA" id="ARBA00023160"/>
    </source>
</evidence>
<dbReference type="CDD" id="cd03505">
    <property type="entry name" value="Delta9-FADS-like"/>
    <property type="match status" value="1"/>
</dbReference>
<name>A0A0A7EIB4_9GAMM</name>
<dbReference type="KEGG" id="pseo:OM33_04300"/>
<proteinExistence type="inferred from homology"/>
<dbReference type="HOGENOM" id="CLU_027359_1_3_6"/>
<protein>
    <submittedName>
        <fullName evidence="14">Acyl-CoA desaturase</fullName>
    </submittedName>
</protein>
<dbReference type="PRINTS" id="PR00075">
    <property type="entry name" value="FACDDSATRASE"/>
</dbReference>
<dbReference type="Pfam" id="PF00487">
    <property type="entry name" value="FA_desaturase"/>
    <property type="match status" value="1"/>
</dbReference>
<reference evidence="14 15" key="1">
    <citation type="submission" date="2014-11" db="EMBL/GenBank/DDBJ databases">
        <title>Complete Genome Sequence of Pseudoalteromonas sp. Strain OCN003 Isolated from Kaneohe Bay, Oahu, Hawaii.</title>
        <authorList>
            <person name="Beurmann S."/>
            <person name="Videau P."/>
            <person name="Ushijima B."/>
            <person name="Smith A.M."/>
            <person name="Aeby G.S."/>
            <person name="Callahan S.M."/>
            <person name="Belcaid M."/>
        </authorList>
    </citation>
    <scope>NUCLEOTIDE SEQUENCE [LARGE SCALE GENOMIC DNA]</scope>
    <source>
        <strain evidence="14 15">OCN003</strain>
    </source>
</reference>
<dbReference type="InterPro" id="IPR015876">
    <property type="entry name" value="Acyl-CoA_DS"/>
</dbReference>
<evidence type="ECO:0000256" key="10">
    <source>
        <dbReference type="ARBA" id="ARBA00023136"/>
    </source>
</evidence>
<dbReference type="AlphaFoldDB" id="A0A0A7EIB4"/>
<evidence type="ECO:0000256" key="4">
    <source>
        <dbReference type="ARBA" id="ARBA00022692"/>
    </source>
</evidence>
<dbReference type="EMBL" id="CP009888">
    <property type="protein sequence ID" value="AIY66283.1"/>
    <property type="molecule type" value="Genomic_DNA"/>
</dbReference>
<comment type="subcellular location">
    <subcellularLocation>
        <location evidence="1">Membrane</location>
        <topology evidence="1">Multi-pass membrane protein</topology>
    </subcellularLocation>
</comment>
<keyword evidence="7" id="KW-0560">Oxidoreductase</keyword>
<feature type="transmembrane region" description="Helical" evidence="12">
    <location>
        <begin position="155"/>
        <end position="174"/>
    </location>
</feature>
<keyword evidence="15" id="KW-1185">Reference proteome</keyword>